<name>A0A2A6EA65_TANFO</name>
<dbReference type="EMBL" id="NSLJ01000004">
    <property type="protein sequence ID" value="PDP44703.1"/>
    <property type="molecule type" value="Genomic_DNA"/>
</dbReference>
<sequence>MRLKIVITLITALLFNAVASGPLAYLLGWDHLAVFGGMTVLSALPLAPKGAMLAGLNKEIWLPEIIEKFYPSTSLLSYCKNLDAWVDNNALNLQEAGIDPKVYIDNAVWPIPISVRKDAHHQLPLKRFDTENTVHRDAIEVEESAEKRQSVIEGHKKSLLMKFTALAAFNWAPQKETATTPVVETTSTKVNKRGFKAMSYEDILEMELRFNELEVPEDERVLALHHVHASDLMLQDLQLYKTIWNENKLFSFKVVRCSQTPKYLTTTKQKTAFEAASTNNDVPASLAYHEGSVGRCQGDMDMYFRLKDPEHRGDIIGFNMRGMALPITGKYIGALISGKN</sequence>
<dbReference type="Proteomes" id="UP000219259">
    <property type="component" value="Unassembled WGS sequence"/>
</dbReference>
<evidence type="ECO:0000313" key="2">
    <source>
        <dbReference type="Proteomes" id="UP000219259"/>
    </source>
</evidence>
<dbReference type="RefSeq" id="WP_097530857.1">
    <property type="nucleotide sequence ID" value="NZ_NSLJ01000004.1"/>
</dbReference>
<protein>
    <submittedName>
        <fullName evidence="1">Uncharacterized protein</fullName>
    </submittedName>
</protein>
<dbReference type="AlphaFoldDB" id="A0A2A6EA65"/>
<organism evidence="1 2">
    <name type="scientific">Tannerella forsythia</name>
    <name type="common">Bacteroides forsythus</name>
    <dbReference type="NCBI Taxonomy" id="28112"/>
    <lineage>
        <taxon>Bacteria</taxon>
        <taxon>Pseudomonadati</taxon>
        <taxon>Bacteroidota</taxon>
        <taxon>Bacteroidia</taxon>
        <taxon>Bacteroidales</taxon>
        <taxon>Tannerellaceae</taxon>
        <taxon>Tannerella</taxon>
    </lineage>
</organism>
<reference evidence="1 2" key="1">
    <citation type="submission" date="2017-09" db="EMBL/GenBank/DDBJ databases">
        <title>Phase variable restriction modification systems are present in the genome sequences of periodontal pathogens Prevotella intermedia, Tannerella forsythia and Porphyromonas gingivalis.</title>
        <authorList>
            <person name="Haigh R.D."/>
            <person name="Crawford L."/>
            <person name="Ralph J."/>
            <person name="Wanford J."/>
            <person name="Vartoukian S.R."/>
            <person name="Hijazib K."/>
            <person name="Wade W."/>
            <person name="Oggioni M.R."/>
        </authorList>
    </citation>
    <scope>NUCLEOTIDE SEQUENCE [LARGE SCALE GENOMIC DNA]</scope>
    <source>
        <strain evidence="1 2">WW11663</strain>
    </source>
</reference>
<gene>
    <name evidence="1" type="ORF">CLI86_02165</name>
</gene>
<accession>A0A2A6EA65</accession>
<comment type="caution">
    <text evidence="1">The sequence shown here is derived from an EMBL/GenBank/DDBJ whole genome shotgun (WGS) entry which is preliminary data.</text>
</comment>
<evidence type="ECO:0000313" key="1">
    <source>
        <dbReference type="EMBL" id="PDP44703.1"/>
    </source>
</evidence>
<proteinExistence type="predicted"/>